<dbReference type="PROSITE" id="PS50943">
    <property type="entry name" value="HTH_CROC1"/>
    <property type="match status" value="1"/>
</dbReference>
<sequence length="275" mass="30398">MGIASRGLGGELRALREAKKLSMRNVADQLGWQSSKISRIENGQQGVKSQDVASLLVIYGVTGQNRERLLARAEKTGQSGLWESTGLSRESRTMIQLEAEARSILTWQALLIPGLLQTSDYARALMKACGLPPHDLEVRVAARMGRQAVLSRDEAPKLEAIVDEGALRRIWGNTRIMVRQLRHLLDAMERPNVTLRVVPCFVGGYSGLDGSFSLVDFAGQKPVVHIEHKITGLFLEADHEISFFRKEADRLRDVALSAENSMNLVNSIAKELETA</sequence>
<evidence type="ECO:0000313" key="3">
    <source>
        <dbReference type="Proteomes" id="UP000253318"/>
    </source>
</evidence>
<dbReference type="EMBL" id="QEIN01000036">
    <property type="protein sequence ID" value="RCV60650.1"/>
    <property type="molecule type" value="Genomic_DNA"/>
</dbReference>
<dbReference type="InterPro" id="IPR043917">
    <property type="entry name" value="DUF5753"/>
</dbReference>
<reference evidence="2 3" key="1">
    <citation type="submission" date="2018-04" db="EMBL/GenBank/DDBJ databases">
        <title>Novel actinobacteria from marine sediment.</title>
        <authorList>
            <person name="Ng Z.Y."/>
            <person name="Tan G.Y.A."/>
        </authorList>
    </citation>
    <scope>NUCLEOTIDE SEQUENCE [LARGE SCALE GENOMIC DNA]</scope>
    <source>
        <strain evidence="2 3">TPS81</strain>
    </source>
</reference>
<evidence type="ECO:0000259" key="1">
    <source>
        <dbReference type="PROSITE" id="PS50943"/>
    </source>
</evidence>
<feature type="domain" description="HTH cro/C1-type" evidence="1">
    <location>
        <begin position="12"/>
        <end position="66"/>
    </location>
</feature>
<dbReference type="Pfam" id="PF19054">
    <property type="entry name" value="DUF5753"/>
    <property type="match status" value="1"/>
</dbReference>
<dbReference type="GO" id="GO:0003677">
    <property type="term" value="F:DNA binding"/>
    <property type="evidence" value="ECO:0007669"/>
    <property type="project" value="InterPro"/>
</dbReference>
<protein>
    <submittedName>
        <fullName evidence="2">XRE family transcriptional regulator</fullName>
    </submittedName>
</protein>
<dbReference type="Gene3D" id="1.10.260.40">
    <property type="entry name" value="lambda repressor-like DNA-binding domains"/>
    <property type="match status" value="1"/>
</dbReference>
<dbReference type="InterPro" id="IPR001387">
    <property type="entry name" value="Cro/C1-type_HTH"/>
</dbReference>
<dbReference type="Pfam" id="PF13560">
    <property type="entry name" value="HTH_31"/>
    <property type="match status" value="1"/>
</dbReference>
<accession>A0A368T8E8</accession>
<dbReference type="SUPFAM" id="SSF47413">
    <property type="entry name" value="lambda repressor-like DNA-binding domains"/>
    <property type="match status" value="1"/>
</dbReference>
<proteinExistence type="predicted"/>
<gene>
    <name evidence="2" type="ORF">DEF24_06550</name>
</gene>
<dbReference type="OrthoDB" id="3458445at2"/>
<dbReference type="InterPro" id="IPR010982">
    <property type="entry name" value="Lambda_DNA-bd_dom_sf"/>
</dbReference>
<organism evidence="2 3">
    <name type="scientific">Marinitenerispora sediminis</name>
    <dbReference type="NCBI Taxonomy" id="1931232"/>
    <lineage>
        <taxon>Bacteria</taxon>
        <taxon>Bacillati</taxon>
        <taxon>Actinomycetota</taxon>
        <taxon>Actinomycetes</taxon>
        <taxon>Streptosporangiales</taxon>
        <taxon>Nocardiopsidaceae</taxon>
        <taxon>Marinitenerispora</taxon>
    </lineage>
</organism>
<dbReference type="Proteomes" id="UP000253318">
    <property type="component" value="Unassembled WGS sequence"/>
</dbReference>
<dbReference type="AlphaFoldDB" id="A0A368T8E8"/>
<keyword evidence="3" id="KW-1185">Reference proteome</keyword>
<dbReference type="RefSeq" id="WP_114397818.1">
    <property type="nucleotide sequence ID" value="NZ_QEIM01000049.1"/>
</dbReference>
<comment type="caution">
    <text evidence="2">The sequence shown here is derived from an EMBL/GenBank/DDBJ whole genome shotgun (WGS) entry which is preliminary data.</text>
</comment>
<evidence type="ECO:0000313" key="2">
    <source>
        <dbReference type="EMBL" id="RCV60650.1"/>
    </source>
</evidence>
<dbReference type="CDD" id="cd00093">
    <property type="entry name" value="HTH_XRE"/>
    <property type="match status" value="1"/>
</dbReference>
<name>A0A368T8E8_9ACTN</name>
<dbReference type="SMART" id="SM00530">
    <property type="entry name" value="HTH_XRE"/>
    <property type="match status" value="1"/>
</dbReference>